<comment type="caution">
    <text evidence="2">The sequence shown here is derived from an EMBL/GenBank/DDBJ whole genome shotgun (WGS) entry which is preliminary data.</text>
</comment>
<organism evidence="2">
    <name type="scientific">termite gut metagenome</name>
    <dbReference type="NCBI Taxonomy" id="433724"/>
    <lineage>
        <taxon>unclassified sequences</taxon>
        <taxon>metagenomes</taxon>
        <taxon>organismal metagenomes</taxon>
    </lineage>
</organism>
<name>A0A5J4PGH4_9ZZZZ</name>
<evidence type="ECO:0000313" key="2">
    <source>
        <dbReference type="EMBL" id="KAA6307714.1"/>
    </source>
</evidence>
<feature type="domain" description="KilA-N DNA-binding" evidence="1">
    <location>
        <begin position="1"/>
        <end position="66"/>
    </location>
</feature>
<dbReference type="AlphaFoldDB" id="A0A5J4PGH4"/>
<dbReference type="EMBL" id="SNRY01008971">
    <property type="protein sequence ID" value="KAA6307714.1"/>
    <property type="molecule type" value="Genomic_DNA"/>
</dbReference>
<sequence>MYDVQTKEINQAVKNNPDKFPKGYIFELDNKEIINLRSKFLTANLTKTRVAPKAFTEKGLYMLATILKGIKATQTTISIVEAFAKLRELSRTVAKLAESPEEFEQKALMQKSGEIIADILDEDMKVTDTETTIELNLSVLKFKHTIRQKKN</sequence>
<evidence type="ECO:0000259" key="1">
    <source>
        <dbReference type="Pfam" id="PF10543"/>
    </source>
</evidence>
<accession>A0A5J4PGH4</accession>
<dbReference type="InterPro" id="IPR018873">
    <property type="entry name" value="KilA-N_DNA-bd_domain"/>
</dbReference>
<gene>
    <name evidence="2" type="ORF">EZS27_040613</name>
</gene>
<protein>
    <recommendedName>
        <fullName evidence="1">KilA-N DNA-binding domain-containing protein</fullName>
    </recommendedName>
</protein>
<dbReference type="Pfam" id="PF10543">
    <property type="entry name" value="ORF6N"/>
    <property type="match status" value="1"/>
</dbReference>
<proteinExistence type="predicted"/>
<reference evidence="2" key="1">
    <citation type="submission" date="2019-03" db="EMBL/GenBank/DDBJ databases">
        <title>Single cell metagenomics reveals metabolic interactions within the superorganism composed of flagellate Streblomastix strix and complex community of Bacteroidetes bacteria on its surface.</title>
        <authorList>
            <person name="Treitli S.C."/>
            <person name="Kolisko M."/>
            <person name="Husnik F."/>
            <person name="Keeling P."/>
            <person name="Hampl V."/>
        </authorList>
    </citation>
    <scope>NUCLEOTIDE SEQUENCE</scope>
    <source>
        <strain evidence="2">STM</strain>
    </source>
</reference>